<dbReference type="Pfam" id="PF01076">
    <property type="entry name" value="Mob_Pre"/>
    <property type="match status" value="1"/>
</dbReference>
<dbReference type="GO" id="GO:0003677">
    <property type="term" value="F:DNA binding"/>
    <property type="evidence" value="ECO:0007669"/>
    <property type="project" value="InterPro"/>
</dbReference>
<dbReference type="Proteomes" id="UP000281171">
    <property type="component" value="Unassembled WGS sequence"/>
</dbReference>
<gene>
    <name evidence="3" type="ORF">EBQ24_08260</name>
</gene>
<dbReference type="NCBIfam" id="NF041497">
    <property type="entry name" value="MobV"/>
    <property type="match status" value="1"/>
</dbReference>
<name>A0A3M6R288_9BURK</name>
<dbReference type="EMBL" id="RDQK01000018">
    <property type="protein sequence ID" value="RMX09019.1"/>
    <property type="molecule type" value="Genomic_DNA"/>
</dbReference>
<accession>A0A3M6R288</accession>
<organism evidence="3 4">
    <name type="scientific">Allofranklinella schreckenbergeri</name>
    <dbReference type="NCBI Taxonomy" id="1076744"/>
    <lineage>
        <taxon>Bacteria</taxon>
        <taxon>Pseudomonadati</taxon>
        <taxon>Pseudomonadota</taxon>
        <taxon>Betaproteobacteria</taxon>
        <taxon>Burkholderiales</taxon>
        <taxon>Comamonadaceae</taxon>
        <taxon>Allofranklinella</taxon>
    </lineage>
</organism>
<feature type="coiled-coil region" evidence="1">
    <location>
        <begin position="291"/>
        <end position="440"/>
    </location>
</feature>
<dbReference type="RefSeq" id="WP_122248476.1">
    <property type="nucleotide sequence ID" value="NZ_RDQK01000018.1"/>
</dbReference>
<comment type="caution">
    <text evidence="3">The sequence shown here is derived from an EMBL/GenBank/DDBJ whole genome shotgun (WGS) entry which is preliminary data.</text>
</comment>
<reference evidence="3 4" key="1">
    <citation type="submission" date="2018-10" db="EMBL/GenBank/DDBJ databases">
        <title>Comamonadaceae CDC group NO-1 genome sequencing and assembly.</title>
        <authorList>
            <person name="Bernier A.-M."/>
            <person name="Bernard K."/>
        </authorList>
    </citation>
    <scope>NUCLEOTIDE SEQUENCE [LARGE SCALE GENOMIC DNA]</scope>
    <source>
        <strain evidence="3 4">NML180581</strain>
    </source>
</reference>
<sequence>MKKFIIHRIKKLKSAGIAGALAHNLRTRVPDYVDKNRIGENLVLDGVPFGRSGYSAATEKISAMLEQHRQVAGRRARSDAVLMVESFYSISPEYIKNMDKQDMMNYFRDCTDFAIRHYGGGNSENLISAVVHLDEATPHLHVLTAPVVDGVFNAKKLIGGSRNVLRQKQTIIHDEVGIKYGLDRGVYRELTGSKHIKNTDIQELRRNIKLHPRPERVDVVDTQNFVYPDAPTKIDYLTGRVPSILIEQRRIYDSVFRELENANRVISSLAVDRAQLVKLLNRATIQTGVPLEFLRRQVREENKQVLRVAQERAEQARATAQRKQVQLDAAMRRVPELVQQETQAERERLQQERERIRLDRQLVEREMEQARQALKRLEEGRCEVERERERYAQLSAGIDAQVEERLAERQADLEARLVEAEINERNLRAQRAALDAAQDRFNEDWERFQDEREEHGRQTADWERQYQAKFLDIRTREKNERVPRADWIPEPPTAPVVERKSSPLPPRRSGGRGGRGGPNPFAINKRPRPR</sequence>
<proteinExistence type="predicted"/>
<protein>
    <recommendedName>
        <fullName evidence="5">Plasmid recombination enzyme</fullName>
    </recommendedName>
</protein>
<dbReference type="InterPro" id="IPR001668">
    <property type="entry name" value="Mob_Pre"/>
</dbReference>
<evidence type="ECO:0000313" key="3">
    <source>
        <dbReference type="EMBL" id="RMX09019.1"/>
    </source>
</evidence>
<dbReference type="CDD" id="cd17242">
    <property type="entry name" value="MobM_relaxase"/>
    <property type="match status" value="1"/>
</dbReference>
<evidence type="ECO:0000256" key="2">
    <source>
        <dbReference type="SAM" id="MobiDB-lite"/>
    </source>
</evidence>
<dbReference type="Gene3D" id="3.30.930.30">
    <property type="match status" value="1"/>
</dbReference>
<feature type="region of interest" description="Disordered" evidence="2">
    <location>
        <begin position="481"/>
        <end position="530"/>
    </location>
</feature>
<dbReference type="GO" id="GO:0006310">
    <property type="term" value="P:DNA recombination"/>
    <property type="evidence" value="ECO:0007669"/>
    <property type="project" value="InterPro"/>
</dbReference>
<evidence type="ECO:0000313" key="4">
    <source>
        <dbReference type="Proteomes" id="UP000281171"/>
    </source>
</evidence>
<keyword evidence="1" id="KW-0175">Coiled coil</keyword>
<evidence type="ECO:0000256" key="1">
    <source>
        <dbReference type="SAM" id="Coils"/>
    </source>
</evidence>
<evidence type="ECO:0008006" key="5">
    <source>
        <dbReference type="Google" id="ProtNLM"/>
    </source>
</evidence>
<dbReference type="AlphaFoldDB" id="A0A3M6R288"/>